<reference evidence="4 5" key="1">
    <citation type="journal article" date="2016" name="Antonie Van Leeuwenhoek">
        <title>Bacillus depressus sp. nov., isolated from soil of a sunflower field.</title>
        <authorList>
            <person name="Wei X."/>
            <person name="Xin D."/>
            <person name="Xin Y."/>
            <person name="Zhang H."/>
            <person name="Wang T."/>
            <person name="Zhang J."/>
        </authorList>
    </citation>
    <scope>NUCLEOTIDE SEQUENCE [LARGE SCALE GENOMIC DNA]</scope>
    <source>
        <strain evidence="4 5">BZ1</strain>
    </source>
</reference>
<feature type="domain" description="SHSP" evidence="3">
    <location>
        <begin position="42"/>
        <end position="151"/>
    </location>
</feature>
<evidence type="ECO:0000256" key="1">
    <source>
        <dbReference type="PROSITE-ProRule" id="PRU00285"/>
    </source>
</evidence>
<comment type="caution">
    <text evidence="4">The sequence shown here is derived from an EMBL/GenBank/DDBJ whole genome shotgun (WGS) entry which is preliminary data.</text>
</comment>
<comment type="similarity">
    <text evidence="1 2">Belongs to the small heat shock protein (HSP20) family.</text>
</comment>
<dbReference type="SUPFAM" id="SSF49764">
    <property type="entry name" value="HSP20-like chaperones"/>
    <property type="match status" value="1"/>
</dbReference>
<evidence type="ECO:0000259" key="3">
    <source>
        <dbReference type="PROSITE" id="PS01031"/>
    </source>
</evidence>
<dbReference type="OrthoDB" id="2861948at2"/>
<evidence type="ECO:0000256" key="2">
    <source>
        <dbReference type="RuleBase" id="RU003616"/>
    </source>
</evidence>
<name>A0A6L3V8Z6_9BACI</name>
<proteinExistence type="inferred from homology"/>
<dbReference type="PROSITE" id="PS01031">
    <property type="entry name" value="SHSP"/>
    <property type="match status" value="1"/>
</dbReference>
<dbReference type="Pfam" id="PF00011">
    <property type="entry name" value="HSP20"/>
    <property type="match status" value="1"/>
</dbReference>
<dbReference type="RefSeq" id="WP_151532881.1">
    <property type="nucleotide sequence ID" value="NZ_WBOS01000001.1"/>
</dbReference>
<keyword evidence="5" id="KW-1185">Reference proteome</keyword>
<sequence length="158" mass="18683">MEYEKLKQWMDLTNQYQTKSFWNDVFESKQIHATEELAANFFSNQDIFPRCDVFEENECLIVEAELPGVEINEIKVFLKQDELILKGECKTIKPSIKYYLKERPNRTFEKKITIPVQINRQEIQTHFKNGILSIILPFNQTDHENIPITLNHEESSSS</sequence>
<dbReference type="Proteomes" id="UP000481030">
    <property type="component" value="Unassembled WGS sequence"/>
</dbReference>
<organism evidence="4 5">
    <name type="scientific">Cytobacillus depressus</name>
    <dbReference type="NCBI Taxonomy" id="1602942"/>
    <lineage>
        <taxon>Bacteria</taxon>
        <taxon>Bacillati</taxon>
        <taxon>Bacillota</taxon>
        <taxon>Bacilli</taxon>
        <taxon>Bacillales</taxon>
        <taxon>Bacillaceae</taxon>
        <taxon>Cytobacillus</taxon>
    </lineage>
</organism>
<dbReference type="AlphaFoldDB" id="A0A6L3V8Z6"/>
<evidence type="ECO:0000313" key="5">
    <source>
        <dbReference type="Proteomes" id="UP000481030"/>
    </source>
</evidence>
<dbReference type="EMBL" id="WBOS01000001">
    <property type="protein sequence ID" value="KAB2338156.1"/>
    <property type="molecule type" value="Genomic_DNA"/>
</dbReference>
<evidence type="ECO:0000313" key="4">
    <source>
        <dbReference type="EMBL" id="KAB2338156.1"/>
    </source>
</evidence>
<gene>
    <name evidence="4" type="ORF">F7731_00870</name>
</gene>
<protein>
    <submittedName>
        <fullName evidence="4">Hsp20/alpha crystallin family protein</fullName>
    </submittedName>
</protein>
<dbReference type="InterPro" id="IPR002068">
    <property type="entry name" value="A-crystallin/Hsp20_dom"/>
</dbReference>
<dbReference type="InterPro" id="IPR008978">
    <property type="entry name" value="HSP20-like_chaperone"/>
</dbReference>
<dbReference type="Gene3D" id="2.60.40.790">
    <property type="match status" value="1"/>
</dbReference>
<accession>A0A6L3V8Z6</accession>
<dbReference type="CDD" id="cd06464">
    <property type="entry name" value="ACD_sHsps-like"/>
    <property type="match status" value="1"/>
</dbReference>